<accession>A0A2K3LFI0</accession>
<reference evidence="1 2" key="2">
    <citation type="journal article" date="2017" name="Front. Plant Sci.">
        <title>Gene Classification and Mining of Molecular Markers Useful in Red Clover (Trifolium pratense) Breeding.</title>
        <authorList>
            <person name="Istvanek J."/>
            <person name="Dluhosova J."/>
            <person name="Dluhos P."/>
            <person name="Patkova L."/>
            <person name="Nedelnik J."/>
            <person name="Repkova J."/>
        </authorList>
    </citation>
    <scope>NUCLEOTIDE SEQUENCE [LARGE SCALE GENOMIC DNA]</scope>
    <source>
        <strain evidence="2">cv. Tatra</strain>
        <tissue evidence="1">Young leaves</tissue>
    </source>
</reference>
<proteinExistence type="predicted"/>
<dbReference type="PANTHER" id="PTHR47723">
    <property type="entry name" value="OS05G0353850 PROTEIN"/>
    <property type="match status" value="1"/>
</dbReference>
<evidence type="ECO:0000313" key="1">
    <source>
        <dbReference type="EMBL" id="PNX77292.1"/>
    </source>
</evidence>
<dbReference type="Proteomes" id="UP000236291">
    <property type="component" value="Unassembled WGS sequence"/>
</dbReference>
<reference evidence="1 2" key="1">
    <citation type="journal article" date="2014" name="Am. J. Bot.">
        <title>Genome assembly and annotation for red clover (Trifolium pratense; Fabaceae).</title>
        <authorList>
            <person name="Istvanek J."/>
            <person name="Jaros M."/>
            <person name="Krenek A."/>
            <person name="Repkova J."/>
        </authorList>
    </citation>
    <scope>NUCLEOTIDE SEQUENCE [LARGE SCALE GENOMIC DNA]</scope>
    <source>
        <strain evidence="2">cv. Tatra</strain>
        <tissue evidence="1">Young leaves</tissue>
    </source>
</reference>
<dbReference type="InterPro" id="IPR012337">
    <property type="entry name" value="RNaseH-like_sf"/>
</dbReference>
<dbReference type="InterPro" id="IPR053151">
    <property type="entry name" value="RNase_H-like"/>
</dbReference>
<dbReference type="PANTHER" id="PTHR47723:SF19">
    <property type="entry name" value="POLYNUCLEOTIDYL TRANSFERASE, RIBONUCLEASE H-LIKE SUPERFAMILY PROTEIN"/>
    <property type="match status" value="1"/>
</dbReference>
<dbReference type="InterPro" id="IPR036397">
    <property type="entry name" value="RNaseH_sf"/>
</dbReference>
<dbReference type="GO" id="GO:0003676">
    <property type="term" value="F:nucleic acid binding"/>
    <property type="evidence" value="ECO:0007669"/>
    <property type="project" value="InterPro"/>
</dbReference>
<dbReference type="AlphaFoldDB" id="A0A2K3LFI0"/>
<dbReference type="SUPFAM" id="SSF53098">
    <property type="entry name" value="Ribonuclease H-like"/>
    <property type="match status" value="1"/>
</dbReference>
<evidence type="ECO:0000313" key="2">
    <source>
        <dbReference type="Proteomes" id="UP000236291"/>
    </source>
</evidence>
<comment type="caution">
    <text evidence="1">The sequence shown here is derived from an EMBL/GenBank/DDBJ whole genome shotgun (WGS) entry which is preliminary data.</text>
</comment>
<dbReference type="EMBL" id="ASHM01032106">
    <property type="protein sequence ID" value="PNX77292.1"/>
    <property type="molecule type" value="Genomic_DNA"/>
</dbReference>
<sequence length="165" mass="18144">MDVHVPERFKAVKVVDLIDENWLWNWSLLADWLPVDILSKIVTVLPPDPMAGADMRLCRGERMGLGSSMCKFCGNVEETILHVMRDCPIAMSLWIHVLRSLESWCLLGGKPPPDGWVKLNTDGSCRDDGSIGCGGVIRGSAGEWLGGFSKFIGNGNAYVAELWGI</sequence>
<dbReference type="Gene3D" id="3.30.420.10">
    <property type="entry name" value="Ribonuclease H-like superfamily/Ribonuclease H"/>
    <property type="match status" value="1"/>
</dbReference>
<dbReference type="InterPro" id="IPR044730">
    <property type="entry name" value="RNase_H-like_dom_plant"/>
</dbReference>
<dbReference type="CDD" id="cd06222">
    <property type="entry name" value="RNase_H_like"/>
    <property type="match status" value="1"/>
</dbReference>
<name>A0A2K3LFI0_TRIPR</name>
<gene>
    <name evidence="1" type="ORF">L195_g033255</name>
</gene>
<organism evidence="1 2">
    <name type="scientific">Trifolium pratense</name>
    <name type="common">Red clover</name>
    <dbReference type="NCBI Taxonomy" id="57577"/>
    <lineage>
        <taxon>Eukaryota</taxon>
        <taxon>Viridiplantae</taxon>
        <taxon>Streptophyta</taxon>
        <taxon>Embryophyta</taxon>
        <taxon>Tracheophyta</taxon>
        <taxon>Spermatophyta</taxon>
        <taxon>Magnoliopsida</taxon>
        <taxon>eudicotyledons</taxon>
        <taxon>Gunneridae</taxon>
        <taxon>Pentapetalae</taxon>
        <taxon>rosids</taxon>
        <taxon>fabids</taxon>
        <taxon>Fabales</taxon>
        <taxon>Fabaceae</taxon>
        <taxon>Papilionoideae</taxon>
        <taxon>50 kb inversion clade</taxon>
        <taxon>NPAAA clade</taxon>
        <taxon>Hologalegina</taxon>
        <taxon>IRL clade</taxon>
        <taxon>Trifolieae</taxon>
        <taxon>Trifolium</taxon>
    </lineage>
</organism>
<protein>
    <submittedName>
        <fullName evidence="1">Ribonuclease H</fullName>
    </submittedName>
</protein>